<comment type="caution">
    <text evidence="3">The sequence shown here is derived from an EMBL/GenBank/DDBJ whole genome shotgun (WGS) entry which is preliminary data.</text>
</comment>
<reference evidence="3" key="1">
    <citation type="submission" date="2023-03" db="EMBL/GenBank/DDBJ databases">
        <title>Massive genome expansion in bonnet fungi (Mycena s.s.) driven by repeated elements and novel gene families across ecological guilds.</title>
        <authorList>
            <consortium name="Lawrence Berkeley National Laboratory"/>
            <person name="Harder C.B."/>
            <person name="Miyauchi S."/>
            <person name="Viragh M."/>
            <person name="Kuo A."/>
            <person name="Thoen E."/>
            <person name="Andreopoulos B."/>
            <person name="Lu D."/>
            <person name="Skrede I."/>
            <person name="Drula E."/>
            <person name="Henrissat B."/>
            <person name="Morin E."/>
            <person name="Kohler A."/>
            <person name="Barry K."/>
            <person name="LaButti K."/>
            <person name="Morin E."/>
            <person name="Salamov A."/>
            <person name="Lipzen A."/>
            <person name="Mereny Z."/>
            <person name="Hegedus B."/>
            <person name="Baldrian P."/>
            <person name="Stursova M."/>
            <person name="Weitz H."/>
            <person name="Taylor A."/>
            <person name="Grigoriev I.V."/>
            <person name="Nagy L.G."/>
            <person name="Martin F."/>
            <person name="Kauserud H."/>
        </authorList>
    </citation>
    <scope>NUCLEOTIDE SEQUENCE</scope>
    <source>
        <strain evidence="3">CBHHK200</strain>
    </source>
</reference>
<keyword evidence="2" id="KW-1133">Transmembrane helix</keyword>
<name>A0AAD6SJH5_9AGAR</name>
<organism evidence="3 4">
    <name type="scientific">Mycena alexandri</name>
    <dbReference type="NCBI Taxonomy" id="1745969"/>
    <lineage>
        <taxon>Eukaryota</taxon>
        <taxon>Fungi</taxon>
        <taxon>Dikarya</taxon>
        <taxon>Basidiomycota</taxon>
        <taxon>Agaricomycotina</taxon>
        <taxon>Agaricomycetes</taxon>
        <taxon>Agaricomycetidae</taxon>
        <taxon>Agaricales</taxon>
        <taxon>Marasmiineae</taxon>
        <taxon>Mycenaceae</taxon>
        <taxon>Mycena</taxon>
    </lineage>
</organism>
<evidence type="ECO:0000256" key="1">
    <source>
        <dbReference type="SAM" id="MobiDB-lite"/>
    </source>
</evidence>
<protein>
    <submittedName>
        <fullName evidence="3">Uncharacterized protein</fullName>
    </submittedName>
</protein>
<gene>
    <name evidence="3" type="ORF">C8F04DRAFT_51787</name>
</gene>
<evidence type="ECO:0000313" key="3">
    <source>
        <dbReference type="EMBL" id="KAJ7028708.1"/>
    </source>
</evidence>
<feature type="region of interest" description="Disordered" evidence="1">
    <location>
        <begin position="136"/>
        <end position="158"/>
    </location>
</feature>
<dbReference type="EMBL" id="JARJCM010000109">
    <property type="protein sequence ID" value="KAJ7028708.1"/>
    <property type="molecule type" value="Genomic_DNA"/>
</dbReference>
<feature type="region of interest" description="Disordered" evidence="1">
    <location>
        <begin position="18"/>
        <end position="61"/>
    </location>
</feature>
<sequence>MSQIIMLHDDREIFSQMWTSTPGPVGSEHTTSSESLALAPTSASATKSSRATRNPPISASKSKLPVAAIAGAVFGSSVSLLVILWLLLLYRARMRVKPRLRSTSYTSNDNQREPPPLTPFNLAAPTTRKVRIQVPLTSAARRERRPSIPPPNRNRGPT</sequence>
<dbReference type="Proteomes" id="UP001218188">
    <property type="component" value="Unassembled WGS sequence"/>
</dbReference>
<feature type="region of interest" description="Disordered" evidence="1">
    <location>
        <begin position="101"/>
        <end position="122"/>
    </location>
</feature>
<keyword evidence="2" id="KW-0812">Transmembrane</keyword>
<proteinExistence type="predicted"/>
<accession>A0AAD6SJH5</accession>
<keyword evidence="2" id="KW-0472">Membrane</keyword>
<dbReference type="AlphaFoldDB" id="A0AAD6SJH5"/>
<feature type="compositionally biased region" description="Low complexity" evidence="1">
    <location>
        <begin position="30"/>
        <end position="52"/>
    </location>
</feature>
<keyword evidence="4" id="KW-1185">Reference proteome</keyword>
<evidence type="ECO:0000256" key="2">
    <source>
        <dbReference type="SAM" id="Phobius"/>
    </source>
</evidence>
<evidence type="ECO:0000313" key="4">
    <source>
        <dbReference type="Proteomes" id="UP001218188"/>
    </source>
</evidence>
<feature type="transmembrane region" description="Helical" evidence="2">
    <location>
        <begin position="66"/>
        <end position="90"/>
    </location>
</feature>